<proteinExistence type="predicted"/>
<organism evidence="1 2">
    <name type="scientific">Trametes cubensis</name>
    <dbReference type="NCBI Taxonomy" id="1111947"/>
    <lineage>
        <taxon>Eukaryota</taxon>
        <taxon>Fungi</taxon>
        <taxon>Dikarya</taxon>
        <taxon>Basidiomycota</taxon>
        <taxon>Agaricomycotina</taxon>
        <taxon>Agaricomycetes</taxon>
        <taxon>Polyporales</taxon>
        <taxon>Polyporaceae</taxon>
        <taxon>Trametes</taxon>
    </lineage>
</organism>
<reference evidence="1" key="1">
    <citation type="submission" date="2022-11" db="EMBL/GenBank/DDBJ databases">
        <title>Genome Sequence of Cubamyces cubensis.</title>
        <authorList>
            <person name="Buettner E."/>
        </authorList>
    </citation>
    <scope>NUCLEOTIDE SEQUENCE</scope>
    <source>
        <strain evidence="1">MPL-01</strain>
    </source>
</reference>
<evidence type="ECO:0000313" key="2">
    <source>
        <dbReference type="Proteomes" id="UP001215151"/>
    </source>
</evidence>
<evidence type="ECO:0000313" key="1">
    <source>
        <dbReference type="EMBL" id="KAJ8463409.1"/>
    </source>
</evidence>
<dbReference type="Proteomes" id="UP001215151">
    <property type="component" value="Unassembled WGS sequence"/>
</dbReference>
<keyword evidence="2" id="KW-1185">Reference proteome</keyword>
<sequence>MPLNECPYIPLATEDVMYARSMGEISAARIFHPSRLVVGELEHAVYGIILCDTGRVGGHRSPILQDVIDESLRFSCDEGEKSVTLKFRGRTYGDEYIIVRFSDPLDFFELVRLLVESKCHLAARRSVHDHRMNILYGDQFLSPPFARSPASSSAAAEDSERTASPAPTVVAIETAEPGAMVHGVHEAVEETNNYEGNVLIRLRGDLAL</sequence>
<accession>A0AAD7X6K1</accession>
<gene>
    <name evidence="1" type="ORF">ONZ51_g10281</name>
</gene>
<name>A0AAD7X6K1_9APHY</name>
<protein>
    <submittedName>
        <fullName evidence="1">Uncharacterized protein</fullName>
    </submittedName>
</protein>
<dbReference type="EMBL" id="JAPEVG010000396">
    <property type="protein sequence ID" value="KAJ8463409.1"/>
    <property type="molecule type" value="Genomic_DNA"/>
</dbReference>
<comment type="caution">
    <text evidence="1">The sequence shown here is derived from an EMBL/GenBank/DDBJ whole genome shotgun (WGS) entry which is preliminary data.</text>
</comment>
<dbReference type="AlphaFoldDB" id="A0AAD7X6K1"/>